<dbReference type="PANTHER" id="PTHR23114">
    <property type="entry name" value="M7GPPPN-MRNA HYDROLASE"/>
    <property type="match status" value="1"/>
</dbReference>
<evidence type="ECO:0000256" key="1">
    <source>
        <dbReference type="ARBA" id="ARBA00001936"/>
    </source>
</evidence>
<proteinExistence type="inferred from homology"/>
<feature type="short sequence motif" description="Nudix box" evidence="4">
    <location>
        <begin position="38"/>
        <end position="59"/>
    </location>
</feature>
<organism evidence="7 8">
    <name type="scientific">Spiribacter vilamensis</name>
    <dbReference type="NCBI Taxonomy" id="531306"/>
    <lineage>
        <taxon>Bacteria</taxon>
        <taxon>Pseudomonadati</taxon>
        <taxon>Pseudomonadota</taxon>
        <taxon>Gammaproteobacteria</taxon>
        <taxon>Chromatiales</taxon>
        <taxon>Ectothiorhodospiraceae</taxon>
        <taxon>Spiribacter</taxon>
    </lineage>
</organism>
<name>A0A4Q8D2S5_9GAMM</name>
<dbReference type="AlphaFoldDB" id="A0A4Q8D2S5"/>
<dbReference type="InterPro" id="IPR015797">
    <property type="entry name" value="NUDIX_hydrolase-like_dom_sf"/>
</dbReference>
<comment type="caution">
    <text evidence="7">The sequence shown here is derived from an EMBL/GenBank/DDBJ whole genome shotgun (WGS) entry which is preliminary data.</text>
</comment>
<dbReference type="Proteomes" id="UP000292298">
    <property type="component" value="Unassembled WGS sequence"/>
</dbReference>
<keyword evidence="8" id="KW-1185">Reference proteome</keyword>
<accession>A0A4Q8D2S5</accession>
<evidence type="ECO:0000256" key="2">
    <source>
        <dbReference type="ARBA" id="ARBA00001946"/>
    </source>
</evidence>
<reference evidence="7 8" key="1">
    <citation type="submission" date="2019-02" db="EMBL/GenBank/DDBJ databases">
        <title>Genomic Encyclopedia of Type Strains, Phase IV (KMG-IV): sequencing the most valuable type-strain genomes for metagenomic binning, comparative biology and taxonomic classification.</title>
        <authorList>
            <person name="Goeker M."/>
        </authorList>
    </citation>
    <scope>NUCLEOTIDE SEQUENCE [LARGE SCALE GENOMIC DNA]</scope>
    <source>
        <strain evidence="7 8">DSM 21056</strain>
    </source>
</reference>
<dbReference type="RefSeq" id="WP_130503910.1">
    <property type="nucleotide sequence ID" value="NZ_SHLI01000001.1"/>
</dbReference>
<dbReference type="FunFam" id="3.90.79.10:FF:000001">
    <property type="entry name" value="RNA pyrophosphohydrolase"/>
    <property type="match status" value="1"/>
</dbReference>
<comment type="cofactor">
    <cofactor evidence="1">
        <name>Mn(2+)</name>
        <dbReference type="ChEBI" id="CHEBI:29035"/>
    </cofactor>
</comment>
<dbReference type="EC" id="3.6.1.-" evidence="4"/>
<dbReference type="PROSITE" id="PS51462">
    <property type="entry name" value="NUDIX"/>
    <property type="match status" value="1"/>
</dbReference>
<dbReference type="PANTHER" id="PTHR23114:SF17">
    <property type="entry name" value="M7GPPPN-MRNA HYDROLASE"/>
    <property type="match status" value="1"/>
</dbReference>
<keyword evidence="3 4" id="KW-0378">Hydrolase</keyword>
<dbReference type="EMBL" id="SHLI01000001">
    <property type="protein sequence ID" value="RZU99706.1"/>
    <property type="molecule type" value="Genomic_DNA"/>
</dbReference>
<evidence type="ECO:0000256" key="5">
    <source>
        <dbReference type="SAM" id="MobiDB-lite"/>
    </source>
</evidence>
<dbReference type="NCBIfam" id="NF001938">
    <property type="entry name" value="PRK00714.1-5"/>
    <property type="match status" value="1"/>
</dbReference>
<evidence type="ECO:0000256" key="3">
    <source>
        <dbReference type="ARBA" id="ARBA00022801"/>
    </source>
</evidence>
<evidence type="ECO:0000259" key="6">
    <source>
        <dbReference type="PROSITE" id="PS51462"/>
    </source>
</evidence>
<evidence type="ECO:0000313" key="8">
    <source>
        <dbReference type="Proteomes" id="UP000292298"/>
    </source>
</evidence>
<comment type="cofactor">
    <cofactor evidence="2">
        <name>Mg(2+)</name>
        <dbReference type="ChEBI" id="CHEBI:18420"/>
    </cofactor>
</comment>
<dbReference type="PROSITE" id="PS00893">
    <property type="entry name" value="NUDIX_BOX"/>
    <property type="match status" value="1"/>
</dbReference>
<comment type="similarity">
    <text evidence="4">Belongs to the Nudix hydrolase family. RppH subfamily.</text>
</comment>
<dbReference type="HAMAP" id="MF_00298">
    <property type="entry name" value="Nudix_RppH"/>
    <property type="match status" value="1"/>
</dbReference>
<dbReference type="SUPFAM" id="SSF55811">
    <property type="entry name" value="Nudix"/>
    <property type="match status" value="1"/>
</dbReference>
<dbReference type="GO" id="GO:0006402">
    <property type="term" value="P:mRNA catabolic process"/>
    <property type="evidence" value="ECO:0007669"/>
    <property type="project" value="TreeGrafter"/>
</dbReference>
<dbReference type="InterPro" id="IPR022927">
    <property type="entry name" value="RppH"/>
</dbReference>
<dbReference type="PRINTS" id="PR00502">
    <property type="entry name" value="NUDIXFAMILY"/>
</dbReference>
<evidence type="ECO:0000256" key="4">
    <source>
        <dbReference type="HAMAP-Rule" id="MF_00298"/>
    </source>
</evidence>
<dbReference type="Pfam" id="PF00293">
    <property type="entry name" value="NUDIX"/>
    <property type="match status" value="1"/>
</dbReference>
<comment type="function">
    <text evidence="4">Accelerates the degradation of transcripts by removing pyrophosphate from the 5'-end of triphosphorylated RNA, leading to a more labile monophosphorylated state that can stimulate subsequent ribonuclease cleavage.</text>
</comment>
<dbReference type="InterPro" id="IPR020476">
    <property type="entry name" value="Nudix_hydrolase"/>
</dbReference>
<sequence length="182" mass="20710">MIDSKGFRPNVGMILANDAGELLWARRVGQNAWQFPQGGIQRNESPEAALYRELNEEVGLGPSDVAVLGSTRGWLHYRLPRHLIRRRQRPTCIGQKQVWFLLRLRTADTRVRLDATAEPEFDTWSWVPYWYPLEEIVSFKRDVYAQALDELAPVLFPEGPPQRPVLSGPGRSPAIPQPGQGR</sequence>
<dbReference type="CDD" id="cd03671">
    <property type="entry name" value="NUDIX_Ap4A_hydrolase_plant_like"/>
    <property type="match status" value="1"/>
</dbReference>
<feature type="domain" description="Nudix hydrolase" evidence="6">
    <location>
        <begin position="6"/>
        <end position="149"/>
    </location>
</feature>
<gene>
    <name evidence="4" type="primary">rppH</name>
    <name evidence="4" type="synonym">nudH</name>
    <name evidence="7" type="ORF">EV698_2001</name>
</gene>
<dbReference type="GO" id="GO:0005737">
    <property type="term" value="C:cytoplasm"/>
    <property type="evidence" value="ECO:0007669"/>
    <property type="project" value="TreeGrafter"/>
</dbReference>
<dbReference type="GO" id="GO:0034353">
    <property type="term" value="F:mRNA 5'-diphosphatase activity"/>
    <property type="evidence" value="ECO:0007669"/>
    <property type="project" value="TreeGrafter"/>
</dbReference>
<dbReference type="NCBIfam" id="NF001937">
    <property type="entry name" value="PRK00714.1-4"/>
    <property type="match status" value="1"/>
</dbReference>
<comment type="cofactor">
    <cofactor evidence="4">
        <name>a divalent metal cation</name>
        <dbReference type="ChEBI" id="CHEBI:60240"/>
    </cofactor>
</comment>
<dbReference type="OrthoDB" id="9816040at2"/>
<feature type="region of interest" description="Disordered" evidence="5">
    <location>
        <begin position="155"/>
        <end position="182"/>
    </location>
</feature>
<protein>
    <recommendedName>
        <fullName evidence="4">RNA pyrophosphohydrolase</fullName>
        <ecNumber evidence="4">3.6.1.-</ecNumber>
    </recommendedName>
    <alternativeName>
        <fullName evidence="4">(Di)nucleoside polyphosphate hydrolase</fullName>
    </alternativeName>
</protein>
<dbReference type="InterPro" id="IPR020084">
    <property type="entry name" value="NUDIX_hydrolase_CS"/>
</dbReference>
<evidence type="ECO:0000313" key="7">
    <source>
        <dbReference type="EMBL" id="RZU99706.1"/>
    </source>
</evidence>
<dbReference type="Gene3D" id="3.90.79.10">
    <property type="entry name" value="Nucleoside Triphosphate Pyrophosphohydrolase"/>
    <property type="match status" value="1"/>
</dbReference>
<dbReference type="InterPro" id="IPR000086">
    <property type="entry name" value="NUDIX_hydrolase_dom"/>
</dbReference>